<gene>
    <name evidence="1" type="ORF">PCC6912_35030</name>
</gene>
<dbReference type="RefSeq" id="WP_016878903.1">
    <property type="nucleotide sequence ID" value="NZ_AJLN01000065.1"/>
</dbReference>
<dbReference type="STRING" id="211165.GCA_000317285_02178"/>
<dbReference type="EMBL" id="RSCJ01000014">
    <property type="protein sequence ID" value="RUR78738.1"/>
    <property type="molecule type" value="Genomic_DNA"/>
</dbReference>
<sequence length="93" mass="10794">MNESSHPEQNNFPDFSDYGFLISKELGNNRAGGRVTYLAIDIKTQQKVVIKQFQFAQLNSNWSRFYNFRLTLKIAPHPIQNLKSKIGLHLTLR</sequence>
<comment type="caution">
    <text evidence="1">The sequence shown here is derived from an EMBL/GenBank/DDBJ whole genome shotgun (WGS) entry which is preliminary data.</text>
</comment>
<organism evidence="1 2">
    <name type="scientific">Chlorogloeopsis fritschii PCC 6912</name>
    <dbReference type="NCBI Taxonomy" id="211165"/>
    <lineage>
        <taxon>Bacteria</taxon>
        <taxon>Bacillati</taxon>
        <taxon>Cyanobacteriota</taxon>
        <taxon>Cyanophyceae</taxon>
        <taxon>Nostocales</taxon>
        <taxon>Chlorogloeopsidaceae</taxon>
        <taxon>Chlorogloeopsis</taxon>
    </lineage>
</organism>
<name>A0A433NA94_CHLFR</name>
<evidence type="ECO:0000313" key="1">
    <source>
        <dbReference type="EMBL" id="RUR78738.1"/>
    </source>
</evidence>
<proteinExistence type="predicted"/>
<evidence type="ECO:0000313" key="2">
    <source>
        <dbReference type="Proteomes" id="UP000268857"/>
    </source>
</evidence>
<dbReference type="AlphaFoldDB" id="A0A433NA94"/>
<dbReference type="Proteomes" id="UP000268857">
    <property type="component" value="Unassembled WGS sequence"/>
</dbReference>
<accession>A0A433NA94</accession>
<dbReference type="OrthoDB" id="504485at2"/>
<reference evidence="1 2" key="1">
    <citation type="journal article" date="2019" name="Genome Biol. Evol.">
        <title>Day and night: Metabolic profiles and evolutionary relationships of six axenic non-marine cyanobacteria.</title>
        <authorList>
            <person name="Will S.E."/>
            <person name="Henke P."/>
            <person name="Boedeker C."/>
            <person name="Huang S."/>
            <person name="Brinkmann H."/>
            <person name="Rohde M."/>
            <person name="Jarek M."/>
            <person name="Friedl T."/>
            <person name="Seufert S."/>
            <person name="Schumacher M."/>
            <person name="Overmann J."/>
            <person name="Neumann-Schaal M."/>
            <person name="Petersen J."/>
        </authorList>
    </citation>
    <scope>NUCLEOTIDE SEQUENCE [LARGE SCALE GENOMIC DNA]</scope>
    <source>
        <strain evidence="1 2">PCC 6912</strain>
    </source>
</reference>
<protein>
    <submittedName>
        <fullName evidence="1">Uncharacterized protein</fullName>
    </submittedName>
</protein>
<keyword evidence="2" id="KW-1185">Reference proteome</keyword>